<reference evidence="7" key="1">
    <citation type="submission" date="2025-08" db="UniProtKB">
        <authorList>
            <consortium name="RefSeq"/>
        </authorList>
    </citation>
    <scope>IDENTIFICATION</scope>
    <source>
        <tissue evidence="7">Whole organism</tissue>
    </source>
</reference>
<dbReference type="Proteomes" id="UP000694843">
    <property type="component" value="Unplaced"/>
</dbReference>
<keyword evidence="6" id="KW-1185">Reference proteome</keyword>
<dbReference type="OrthoDB" id="8598182at2759"/>
<dbReference type="PANTHER" id="PTHR31879">
    <property type="entry name" value="DET1- AND DDB1-ASSOCIATED PROTEIN 1"/>
    <property type="match status" value="1"/>
</dbReference>
<feature type="domain" description="DET1- and DDB1-associated protein 1" evidence="5">
    <location>
        <begin position="5"/>
        <end position="66"/>
    </location>
</feature>
<dbReference type="RefSeq" id="XP_018024285.1">
    <property type="nucleotide sequence ID" value="XM_018168796.2"/>
</dbReference>
<feature type="region of interest" description="Disordered" evidence="4">
    <location>
        <begin position="20"/>
        <end position="41"/>
    </location>
</feature>
<accession>A0A8B7PE49</accession>
<dbReference type="OMA" id="KFQADAH"/>
<dbReference type="GO" id="GO:0032436">
    <property type="term" value="P:positive regulation of proteasomal ubiquitin-dependent protein catabolic process"/>
    <property type="evidence" value="ECO:0007669"/>
    <property type="project" value="TreeGrafter"/>
</dbReference>
<organism evidence="6 7">
    <name type="scientific">Hyalella azteca</name>
    <name type="common">Amphipod</name>
    <dbReference type="NCBI Taxonomy" id="294128"/>
    <lineage>
        <taxon>Eukaryota</taxon>
        <taxon>Metazoa</taxon>
        <taxon>Ecdysozoa</taxon>
        <taxon>Arthropoda</taxon>
        <taxon>Crustacea</taxon>
        <taxon>Multicrustacea</taxon>
        <taxon>Malacostraca</taxon>
        <taxon>Eumalacostraca</taxon>
        <taxon>Peracarida</taxon>
        <taxon>Amphipoda</taxon>
        <taxon>Senticaudata</taxon>
        <taxon>Talitrida</taxon>
        <taxon>Talitroidea</taxon>
        <taxon>Hyalellidae</taxon>
        <taxon>Hyalella</taxon>
    </lineage>
</organism>
<feature type="compositionally biased region" description="Low complexity" evidence="4">
    <location>
        <begin position="88"/>
        <end position="137"/>
    </location>
</feature>
<protein>
    <recommendedName>
        <fullName evidence="2">DET1- and DDB1-associated protein 1</fullName>
    </recommendedName>
</protein>
<name>A0A8B7PE49_HYAAZ</name>
<dbReference type="InterPro" id="IPR033575">
    <property type="entry name" value="DDA1-like"/>
</dbReference>
<dbReference type="GO" id="GO:0080008">
    <property type="term" value="C:Cul4-RING E3 ubiquitin ligase complex"/>
    <property type="evidence" value="ECO:0007669"/>
    <property type="project" value="TreeGrafter"/>
</dbReference>
<dbReference type="GeneID" id="108680032"/>
<evidence type="ECO:0000256" key="3">
    <source>
        <dbReference type="ARBA" id="ARBA00045586"/>
    </source>
</evidence>
<dbReference type="PANTHER" id="PTHR31879:SF2">
    <property type="entry name" value="DET1- AND DDB1-ASSOCIATED PROTEIN 1"/>
    <property type="match status" value="1"/>
</dbReference>
<evidence type="ECO:0000313" key="6">
    <source>
        <dbReference type="Proteomes" id="UP000694843"/>
    </source>
</evidence>
<dbReference type="Pfam" id="PF10172">
    <property type="entry name" value="DDA1"/>
    <property type="match status" value="1"/>
</dbReference>
<feature type="region of interest" description="Disordered" evidence="4">
    <location>
        <begin position="67"/>
        <end position="157"/>
    </location>
</feature>
<gene>
    <name evidence="7" type="primary">LOC108680032</name>
</gene>
<evidence type="ECO:0000256" key="4">
    <source>
        <dbReference type="SAM" id="MobiDB-lite"/>
    </source>
</evidence>
<dbReference type="AlphaFoldDB" id="A0A8B7PE49"/>
<proteinExistence type="inferred from homology"/>
<dbReference type="KEGG" id="hazt:108680032"/>
<comment type="function">
    <text evidence="3">Functions as a component of numerous distinct DCX (DDB1-CUL4-X-box) E3 ubiquitin-protein ligase complexes which mediate the ubiquitination and subsequent proteasomal degradation of target proteins. In the DCX complexes, acts as a scaffolding subunit required to stabilize the complex.</text>
</comment>
<sequence length="157" mass="17264">MAEFMLKELPVHNSENFSKFQADAHKRTSAKKPPVYVPTNEDYPSLEIVTEKTNILLRYLYQSWEKKCPRRNKRELNESRSGADDAGNSPSNGNNNQSASSFSQTSSSSGSSLSSSNPSSSSSNPSSSSNNPSSSNSLQPRHKRPRHDHPSTSNDST</sequence>
<evidence type="ECO:0000256" key="2">
    <source>
        <dbReference type="ARBA" id="ARBA00018256"/>
    </source>
</evidence>
<feature type="compositionally biased region" description="Basic and acidic residues" evidence="4">
    <location>
        <begin position="74"/>
        <end position="83"/>
    </location>
</feature>
<evidence type="ECO:0000259" key="5">
    <source>
        <dbReference type="Pfam" id="PF10172"/>
    </source>
</evidence>
<evidence type="ECO:0000256" key="1">
    <source>
        <dbReference type="ARBA" id="ARBA00008042"/>
    </source>
</evidence>
<evidence type="ECO:0000313" key="7">
    <source>
        <dbReference type="RefSeq" id="XP_018024285.1"/>
    </source>
</evidence>
<dbReference type="InterPro" id="IPR018276">
    <property type="entry name" value="DDA1_dom"/>
</dbReference>
<comment type="similarity">
    <text evidence="1">Belongs to the DDA1 family.</text>
</comment>